<feature type="repeat" description="TPR" evidence="3">
    <location>
        <begin position="503"/>
        <end position="536"/>
    </location>
</feature>
<feature type="repeat" description="TPR" evidence="3">
    <location>
        <begin position="435"/>
        <end position="468"/>
    </location>
</feature>
<feature type="transmembrane region" description="Helical" evidence="4">
    <location>
        <begin position="186"/>
        <end position="212"/>
    </location>
</feature>
<dbReference type="AlphaFoldDB" id="A0A7T0FZV0"/>
<dbReference type="Pfam" id="PF13176">
    <property type="entry name" value="TPR_7"/>
    <property type="match status" value="1"/>
</dbReference>
<dbReference type="SUPFAM" id="SSF48452">
    <property type="entry name" value="TPR-like"/>
    <property type="match status" value="1"/>
</dbReference>
<feature type="transmembrane region" description="Helical" evidence="4">
    <location>
        <begin position="305"/>
        <end position="325"/>
    </location>
</feature>
<name>A0A7T0FZV0_9BACT</name>
<accession>A0A7T0FZV0</accession>
<dbReference type="Proteomes" id="UP000594688">
    <property type="component" value="Chromosome"/>
</dbReference>
<dbReference type="PANTHER" id="PTHR44227:SF3">
    <property type="entry name" value="PROTEIN O-MANNOSYL-TRANSFERASE TMTC4"/>
    <property type="match status" value="1"/>
</dbReference>
<sequence>MKNPHPFQSNLACLLVIITAGLLVYANHLLNPFQYDSVRFLSENHQFADPARLISPEFVLKEYFHRGGLFWTYGLNAWLHGMDPFGFHLINLMFHLMNGALIFLVTQRALPYFNFTSQFLSHRGLSLAVALLFVLHPIQTETVVYVMSRSELIAGWFYLLGFYFFQRETGEAGSEWTLKNTVRTTLVTLLFIILGYSIKPTIITLPATMLAYFLLGRKKEDPLWDRIRKYKIVIIAGFLVSAMALTAKLAIDPFFLAGTSGAVETIGRQTYLLTQPWVIMFYYLKLLLFPFGLNIDPEIVPATTLISWRFLAGFSAITISLWVAFKKPSTRLPLFGLIWFFIVLSPSSSFVTLLDLAAEHRVYLAAYGVFVIITLGLARLINITVSDSPRRRGWFFVTLLLLLLTYGTLTIKRNQVWSSEVTLWEDVLEKSPNKVRALVNLGHAYTNRGNRDKAIDFYQRSLKKGAHYFQTYYNVAVLYLEKGETEKAFEHFQIAARIDGSIPDVHARLGDLYMQREDWKNADAYLRKAVELNPGYASAFRSLGILHYYYMKEPRAGVAFLKRSLHLNPDQPDADKVRALIAQYEAKSRK</sequence>
<protein>
    <submittedName>
        <fullName evidence="5">Tetratricopeptide repeat protein</fullName>
    </submittedName>
</protein>
<dbReference type="InterPro" id="IPR006597">
    <property type="entry name" value="Sel1-like"/>
</dbReference>
<dbReference type="InterPro" id="IPR013105">
    <property type="entry name" value="TPR_2"/>
</dbReference>
<dbReference type="KEGG" id="nli:G3M70_07450"/>
<feature type="transmembrane region" description="Helical" evidence="4">
    <location>
        <begin position="360"/>
        <end position="381"/>
    </location>
</feature>
<keyword evidence="4" id="KW-1133">Transmembrane helix</keyword>
<gene>
    <name evidence="5" type="ORF">G3M70_07450</name>
</gene>
<dbReference type="SMART" id="SM00671">
    <property type="entry name" value="SEL1"/>
    <property type="match status" value="3"/>
</dbReference>
<evidence type="ECO:0000256" key="3">
    <source>
        <dbReference type="PROSITE-ProRule" id="PRU00339"/>
    </source>
</evidence>
<feature type="transmembrane region" description="Helical" evidence="4">
    <location>
        <begin position="393"/>
        <end position="411"/>
    </location>
</feature>
<evidence type="ECO:0000256" key="2">
    <source>
        <dbReference type="ARBA" id="ARBA00022803"/>
    </source>
</evidence>
<keyword evidence="4" id="KW-0472">Membrane</keyword>
<dbReference type="InterPro" id="IPR052346">
    <property type="entry name" value="O-mannosyl-transferase_TMTC"/>
</dbReference>
<dbReference type="EMBL" id="CP048685">
    <property type="protein sequence ID" value="QPJ61729.1"/>
    <property type="molecule type" value="Genomic_DNA"/>
</dbReference>
<keyword evidence="2 3" id="KW-0802">TPR repeat</keyword>
<dbReference type="PANTHER" id="PTHR44227">
    <property type="match status" value="1"/>
</dbReference>
<feature type="transmembrane region" description="Helical" evidence="4">
    <location>
        <begin position="119"/>
        <end position="138"/>
    </location>
</feature>
<proteinExistence type="predicted"/>
<dbReference type="Pfam" id="PF13181">
    <property type="entry name" value="TPR_8"/>
    <property type="match status" value="1"/>
</dbReference>
<feature type="transmembrane region" description="Helical" evidence="4">
    <location>
        <begin position="85"/>
        <end position="107"/>
    </location>
</feature>
<dbReference type="InterPro" id="IPR011990">
    <property type="entry name" value="TPR-like_helical_dom_sf"/>
</dbReference>
<dbReference type="PROSITE" id="PS50293">
    <property type="entry name" value="TPR_REGION"/>
    <property type="match status" value="1"/>
</dbReference>
<feature type="transmembrane region" description="Helical" evidence="4">
    <location>
        <begin position="332"/>
        <end position="354"/>
    </location>
</feature>
<dbReference type="Gene3D" id="1.25.40.10">
    <property type="entry name" value="Tetratricopeptide repeat domain"/>
    <property type="match status" value="1"/>
</dbReference>
<feature type="transmembrane region" description="Helical" evidence="4">
    <location>
        <begin position="232"/>
        <end position="251"/>
    </location>
</feature>
<dbReference type="Pfam" id="PF07719">
    <property type="entry name" value="TPR_2"/>
    <property type="match status" value="1"/>
</dbReference>
<evidence type="ECO:0000313" key="6">
    <source>
        <dbReference type="Proteomes" id="UP000594688"/>
    </source>
</evidence>
<dbReference type="SMART" id="SM00028">
    <property type="entry name" value="TPR"/>
    <property type="match status" value="4"/>
</dbReference>
<keyword evidence="1" id="KW-0677">Repeat</keyword>
<feature type="repeat" description="TPR" evidence="3">
    <location>
        <begin position="469"/>
        <end position="502"/>
    </location>
</feature>
<reference evidence="5 6" key="1">
    <citation type="submission" date="2020-02" db="EMBL/GenBank/DDBJ databases">
        <title>Genomic and physiological characterization of two novel Nitrospinaceae genera.</title>
        <authorList>
            <person name="Mueller A.J."/>
            <person name="Jung M.-Y."/>
            <person name="Strachan C.R."/>
            <person name="Herbold C.W."/>
            <person name="Kirkegaard R.H."/>
            <person name="Daims H."/>
        </authorList>
    </citation>
    <scope>NUCLEOTIDE SEQUENCE [LARGE SCALE GENOMIC DNA]</scope>
    <source>
        <strain evidence="5">EB</strain>
    </source>
</reference>
<organism evidence="5 6">
    <name type="scientific">Candidatus Nitronauta litoralis</name>
    <dbReference type="NCBI Taxonomy" id="2705533"/>
    <lineage>
        <taxon>Bacteria</taxon>
        <taxon>Pseudomonadati</taxon>
        <taxon>Nitrospinota/Tectimicrobiota group</taxon>
        <taxon>Nitrospinota</taxon>
        <taxon>Nitrospinia</taxon>
        <taxon>Nitrospinales</taxon>
        <taxon>Nitrospinaceae</taxon>
        <taxon>Candidatus Nitronauta</taxon>
    </lineage>
</organism>
<evidence type="ECO:0000313" key="5">
    <source>
        <dbReference type="EMBL" id="QPJ61729.1"/>
    </source>
</evidence>
<feature type="transmembrane region" description="Helical" evidence="4">
    <location>
        <begin position="272"/>
        <end position="293"/>
    </location>
</feature>
<dbReference type="PROSITE" id="PS50005">
    <property type="entry name" value="TPR"/>
    <property type="match status" value="3"/>
</dbReference>
<feature type="transmembrane region" description="Helical" evidence="4">
    <location>
        <begin position="144"/>
        <end position="165"/>
    </location>
</feature>
<dbReference type="InterPro" id="IPR019734">
    <property type="entry name" value="TPR_rpt"/>
</dbReference>
<evidence type="ECO:0000256" key="4">
    <source>
        <dbReference type="SAM" id="Phobius"/>
    </source>
</evidence>
<evidence type="ECO:0000256" key="1">
    <source>
        <dbReference type="ARBA" id="ARBA00022737"/>
    </source>
</evidence>
<keyword evidence="4" id="KW-0812">Transmembrane</keyword>